<feature type="transmembrane region" description="Helical" evidence="1">
    <location>
        <begin position="176"/>
        <end position="196"/>
    </location>
</feature>
<evidence type="ECO:0000313" key="2">
    <source>
        <dbReference type="EMBL" id="EGZ17997.1"/>
    </source>
</evidence>
<evidence type="ECO:0000313" key="3">
    <source>
        <dbReference type="Proteomes" id="UP000002640"/>
    </source>
</evidence>
<protein>
    <submittedName>
        <fullName evidence="2">Uncharacterized protein</fullName>
    </submittedName>
</protein>
<dbReference type="GeneID" id="20657867"/>
<keyword evidence="1" id="KW-1133">Transmembrane helix</keyword>
<gene>
    <name evidence="2" type="ORF">PHYSODRAFT_500638</name>
</gene>
<feature type="transmembrane region" description="Helical" evidence="1">
    <location>
        <begin position="136"/>
        <end position="155"/>
    </location>
</feature>
<organism evidence="2 3">
    <name type="scientific">Phytophthora sojae (strain P6497)</name>
    <name type="common">Soybean stem and root rot agent</name>
    <name type="synonym">Phytophthora megasperma f. sp. glycines</name>
    <dbReference type="NCBI Taxonomy" id="1094619"/>
    <lineage>
        <taxon>Eukaryota</taxon>
        <taxon>Sar</taxon>
        <taxon>Stramenopiles</taxon>
        <taxon>Oomycota</taxon>
        <taxon>Peronosporomycetes</taxon>
        <taxon>Peronosporales</taxon>
        <taxon>Peronosporaceae</taxon>
        <taxon>Phytophthora</taxon>
    </lineage>
</organism>
<evidence type="ECO:0000256" key="1">
    <source>
        <dbReference type="SAM" id="Phobius"/>
    </source>
</evidence>
<reference evidence="2 3" key="1">
    <citation type="journal article" date="2006" name="Science">
        <title>Phytophthora genome sequences uncover evolutionary origins and mechanisms of pathogenesis.</title>
        <authorList>
            <person name="Tyler B.M."/>
            <person name="Tripathy S."/>
            <person name="Zhang X."/>
            <person name="Dehal P."/>
            <person name="Jiang R.H."/>
            <person name="Aerts A."/>
            <person name="Arredondo F.D."/>
            <person name="Baxter L."/>
            <person name="Bensasson D."/>
            <person name="Beynon J.L."/>
            <person name="Chapman J."/>
            <person name="Damasceno C.M."/>
            <person name="Dorrance A.E."/>
            <person name="Dou D."/>
            <person name="Dickerman A.W."/>
            <person name="Dubchak I.L."/>
            <person name="Garbelotto M."/>
            <person name="Gijzen M."/>
            <person name="Gordon S.G."/>
            <person name="Govers F."/>
            <person name="Grunwald N.J."/>
            <person name="Huang W."/>
            <person name="Ivors K.L."/>
            <person name="Jones R.W."/>
            <person name="Kamoun S."/>
            <person name="Krampis K."/>
            <person name="Lamour K.H."/>
            <person name="Lee M.K."/>
            <person name="McDonald W.H."/>
            <person name="Medina M."/>
            <person name="Meijer H.J."/>
            <person name="Nordberg E.K."/>
            <person name="Maclean D.J."/>
            <person name="Ospina-Giraldo M.D."/>
            <person name="Morris P.F."/>
            <person name="Phuntumart V."/>
            <person name="Putnam N.H."/>
            <person name="Rash S."/>
            <person name="Rose J.K."/>
            <person name="Sakihama Y."/>
            <person name="Salamov A.A."/>
            <person name="Savidor A."/>
            <person name="Scheuring C.F."/>
            <person name="Smith B.M."/>
            <person name="Sobral B.W."/>
            <person name="Terry A."/>
            <person name="Torto-Alalibo T.A."/>
            <person name="Win J."/>
            <person name="Xu Z."/>
            <person name="Zhang H."/>
            <person name="Grigoriev I.V."/>
            <person name="Rokhsar D.S."/>
            <person name="Boore J.L."/>
        </authorList>
    </citation>
    <scope>NUCLEOTIDE SEQUENCE [LARGE SCALE GENOMIC DNA]</scope>
    <source>
        <strain evidence="2 3">P6497</strain>
    </source>
</reference>
<dbReference type="AlphaFoldDB" id="G4ZG94"/>
<keyword evidence="1" id="KW-0472">Membrane</keyword>
<dbReference type="RefSeq" id="XP_009527055.1">
    <property type="nucleotide sequence ID" value="XM_009528760.1"/>
</dbReference>
<keyword evidence="3" id="KW-1185">Reference proteome</keyword>
<dbReference type="EMBL" id="JH159154">
    <property type="protein sequence ID" value="EGZ17997.1"/>
    <property type="molecule type" value="Genomic_DNA"/>
</dbReference>
<proteinExistence type="predicted"/>
<dbReference type="KEGG" id="psoj:PHYSODRAFT_500638"/>
<name>G4ZG94_PHYSP</name>
<feature type="transmembrane region" description="Helical" evidence="1">
    <location>
        <begin position="106"/>
        <end position="130"/>
    </location>
</feature>
<dbReference type="InParanoid" id="G4ZG94"/>
<keyword evidence="1" id="KW-0812">Transmembrane</keyword>
<dbReference type="Proteomes" id="UP000002640">
    <property type="component" value="Unassembled WGS sequence"/>
</dbReference>
<accession>G4ZG94</accession>
<sequence>MQRVTRSWHQCHIGHRSHYSIERLLAFRDYHERTSNCRATAVCLLSSLPELAVTLAIDCIPLRTPSTDWRENNHMWVRWFLALFGIALRLAAHLKQTIPGNLISTCRALSIALATAISCVVLPILLAATWRFPIPFGYVLLVAPFVSLFWFFTGLTIGRRTLSKSSVLRQNIKTHLLINCTQGFVAVACPVFSAVFTHLSGTKQAAFVFVMPIIKFTTKQVIATAAADLHEYIGPIVVLSVDLFNGY</sequence>
<feature type="transmembrane region" description="Helical" evidence="1">
    <location>
        <begin position="76"/>
        <end position="94"/>
    </location>
</feature>